<evidence type="ECO:0000259" key="3">
    <source>
        <dbReference type="Pfam" id="PF25344"/>
    </source>
</evidence>
<dbReference type="Proteomes" id="UP001159428">
    <property type="component" value="Unassembled WGS sequence"/>
</dbReference>
<sequence>MEASELECCLTVENLNSNGVVTKRPTFKSITVVLGRDEFRDIVSSQSPLGKTFLLKELTIHKRFLQEGKATIKPLTQKIQIMFRNCPPNQLATFLTCLSLKLAQSKQNGIASNRRRLLSDKVRSFENISPLTDKDFTVGCKKRPLQDKNGVTPKLFKTTGKESDSNCGDDEHSGPARRRLSSFQMNLIPEQMAVINAIRAGKSVFFTGSARTGKSYLLKRLITMLPPQSIFI</sequence>
<comment type="caution">
    <text evidence="4">The sequence shown here is derived from an EMBL/GenBank/DDBJ whole genome shotgun (WGS) entry which is preliminary data.</text>
</comment>
<feature type="domain" description="PIF1/LRR1 pleckstrin homology" evidence="3">
    <location>
        <begin position="5"/>
        <end position="108"/>
    </location>
</feature>
<reference evidence="4 5" key="1">
    <citation type="submission" date="2022-05" db="EMBL/GenBank/DDBJ databases">
        <authorList>
            <consortium name="Genoscope - CEA"/>
            <person name="William W."/>
        </authorList>
    </citation>
    <scope>NUCLEOTIDE SEQUENCE [LARGE SCALE GENOMIC DNA]</scope>
</reference>
<dbReference type="AlphaFoldDB" id="A0AAU9XW78"/>
<evidence type="ECO:0000313" key="5">
    <source>
        <dbReference type="Proteomes" id="UP001159428"/>
    </source>
</evidence>
<feature type="region of interest" description="Disordered" evidence="2">
    <location>
        <begin position="151"/>
        <end position="176"/>
    </location>
</feature>
<proteinExistence type="predicted"/>
<keyword evidence="5" id="KW-1185">Reference proteome</keyword>
<evidence type="ECO:0000256" key="2">
    <source>
        <dbReference type="SAM" id="MobiDB-lite"/>
    </source>
</evidence>
<feature type="non-terminal residue" evidence="4">
    <location>
        <position position="232"/>
    </location>
</feature>
<organism evidence="4 5">
    <name type="scientific">Pocillopora meandrina</name>
    <dbReference type="NCBI Taxonomy" id="46732"/>
    <lineage>
        <taxon>Eukaryota</taxon>
        <taxon>Metazoa</taxon>
        <taxon>Cnidaria</taxon>
        <taxon>Anthozoa</taxon>
        <taxon>Hexacorallia</taxon>
        <taxon>Scleractinia</taxon>
        <taxon>Astrocoeniina</taxon>
        <taxon>Pocilloporidae</taxon>
        <taxon>Pocillopora</taxon>
    </lineage>
</organism>
<dbReference type="InterPro" id="IPR027417">
    <property type="entry name" value="P-loop_NTPase"/>
</dbReference>
<evidence type="ECO:0000256" key="1">
    <source>
        <dbReference type="ARBA" id="ARBA00023242"/>
    </source>
</evidence>
<evidence type="ECO:0000313" key="4">
    <source>
        <dbReference type="EMBL" id="CAH3160459.1"/>
    </source>
</evidence>
<dbReference type="Pfam" id="PF25344">
    <property type="entry name" value="PH_LRR1"/>
    <property type="match status" value="1"/>
</dbReference>
<name>A0AAU9XW78_9CNID</name>
<dbReference type="InterPro" id="IPR057437">
    <property type="entry name" value="PIF1/LRR1_PH"/>
</dbReference>
<dbReference type="SUPFAM" id="SSF52540">
    <property type="entry name" value="P-loop containing nucleoside triphosphate hydrolases"/>
    <property type="match status" value="1"/>
</dbReference>
<accession>A0AAU9XW78</accession>
<protein>
    <recommendedName>
        <fullName evidence="3">PIF1/LRR1 pleckstrin homology domain-containing protein</fullName>
    </recommendedName>
</protein>
<dbReference type="EMBL" id="CALNXJ010000075">
    <property type="protein sequence ID" value="CAH3160459.1"/>
    <property type="molecule type" value="Genomic_DNA"/>
</dbReference>
<gene>
    <name evidence="4" type="ORF">PMEA_00032417</name>
</gene>
<feature type="compositionally biased region" description="Basic and acidic residues" evidence="2">
    <location>
        <begin position="159"/>
        <end position="174"/>
    </location>
</feature>
<keyword evidence="1" id="KW-0539">Nucleus</keyword>